<evidence type="ECO:0000313" key="2">
    <source>
        <dbReference type="Proteomes" id="UP000468901"/>
    </source>
</evidence>
<evidence type="ECO:0000313" key="1">
    <source>
        <dbReference type="EMBL" id="KAB7738439.1"/>
    </source>
</evidence>
<accession>A0A6N6VDV8</accession>
<dbReference type="RefSeq" id="WP_152217624.1">
    <property type="nucleotide sequence ID" value="NZ_WESC01000023.1"/>
</dbReference>
<dbReference type="Proteomes" id="UP000468901">
    <property type="component" value="Unassembled WGS sequence"/>
</dbReference>
<organism evidence="1 2">
    <name type="scientific">Parvibaculum sedimenti</name>
    <dbReference type="NCBI Taxonomy" id="2608632"/>
    <lineage>
        <taxon>Bacteria</taxon>
        <taxon>Pseudomonadati</taxon>
        <taxon>Pseudomonadota</taxon>
        <taxon>Alphaproteobacteria</taxon>
        <taxon>Hyphomicrobiales</taxon>
        <taxon>Parvibaculaceae</taxon>
        <taxon>Parvibaculum</taxon>
    </lineage>
</organism>
<dbReference type="AlphaFoldDB" id="A0A6N6VDV8"/>
<protein>
    <submittedName>
        <fullName evidence="1">Uncharacterized protein</fullName>
    </submittedName>
</protein>
<name>A0A6N6VDV8_9HYPH</name>
<sequence>MSSTRQYLTAAILGTMSRDTERRLYHSTDFEFHEVNNPTLFDDHPDLGFATTKEMDDTLDFLVEQYLVEKLHDPYTSPDFVMTEKGRNHFYSQLGTTGALEARFHLRGERWLKEALTNIHLEERARGTRLSNTSRASAFGGLPNAEDVQDSAVQEIGLPLENILAPASDRYVSVKDNQPGFDELVARLSAIKDDYARDHNHLAVEPICDDLLSEIDGVLAQVQRGRVRLGELSNGLLPILSTACIALSAYPGFVQLIHDASAATQAILTFFGLS</sequence>
<reference evidence="1 2" key="1">
    <citation type="submission" date="2019-09" db="EMBL/GenBank/DDBJ databases">
        <title>Parvibaculum sedimenti sp. nov., isolated from sediment.</title>
        <authorList>
            <person name="Wang Y."/>
        </authorList>
    </citation>
    <scope>NUCLEOTIDE SEQUENCE [LARGE SCALE GENOMIC DNA]</scope>
    <source>
        <strain evidence="1 2">HXT-9</strain>
    </source>
</reference>
<gene>
    <name evidence="1" type="ORF">F2P47_17180</name>
</gene>
<dbReference type="EMBL" id="WESC01000023">
    <property type="protein sequence ID" value="KAB7738439.1"/>
    <property type="molecule type" value="Genomic_DNA"/>
</dbReference>
<comment type="caution">
    <text evidence="1">The sequence shown here is derived from an EMBL/GenBank/DDBJ whole genome shotgun (WGS) entry which is preliminary data.</text>
</comment>
<keyword evidence="2" id="KW-1185">Reference proteome</keyword>
<proteinExistence type="predicted"/>